<feature type="transmembrane region" description="Helical" evidence="2">
    <location>
        <begin position="101"/>
        <end position="122"/>
    </location>
</feature>
<dbReference type="PATRIC" id="fig|1681.53.peg.1236"/>
<feature type="region of interest" description="Disordered" evidence="1">
    <location>
        <begin position="1"/>
        <end position="20"/>
    </location>
</feature>
<name>A0A133KNL6_BIFBI</name>
<sequence length="238" mass="25830">MEVSKEHMASEANMADETNNNEATELVGDHVETVDVSKHPDPSIPVTDLSLADIERRQSHPVPWAVFIVAVLAAIIAPYWLGRSLAVGHTQWLITHLNLFTPRGVAFVSWTVTLTTFTGLGLAVVESRNWLCRIVFVVGLAAEQFIAGLSLLKLNFWYSTYVVYGDSAQLPNAANLGIIAAGVGVAVYAVVWVGLLILIKKDSPLNVLTRSWASFILFFAIETASLLIVLFGGLLTAV</sequence>
<feature type="transmembrane region" description="Helical" evidence="2">
    <location>
        <begin position="211"/>
        <end position="235"/>
    </location>
</feature>
<protein>
    <recommendedName>
        <fullName evidence="5">Teichoic acid transporter</fullName>
    </recommendedName>
</protein>
<feature type="transmembrane region" description="Helical" evidence="2">
    <location>
        <begin position="178"/>
        <end position="199"/>
    </location>
</feature>
<feature type="transmembrane region" description="Helical" evidence="2">
    <location>
        <begin position="62"/>
        <end position="81"/>
    </location>
</feature>
<reference evidence="3 4" key="1">
    <citation type="submission" date="2016-01" db="EMBL/GenBank/DDBJ databases">
        <authorList>
            <person name="Oliw E.H."/>
        </authorList>
    </citation>
    <scope>NUCLEOTIDE SEQUENCE [LARGE SCALE GENOMIC DNA]</scope>
    <source>
        <strain evidence="3 4">MJR8628B</strain>
    </source>
</reference>
<proteinExistence type="predicted"/>
<evidence type="ECO:0008006" key="5">
    <source>
        <dbReference type="Google" id="ProtNLM"/>
    </source>
</evidence>
<accession>A0A133KNL6</accession>
<keyword evidence="2" id="KW-0812">Transmembrane</keyword>
<comment type="caution">
    <text evidence="3">The sequence shown here is derived from an EMBL/GenBank/DDBJ whole genome shotgun (WGS) entry which is preliminary data.</text>
</comment>
<dbReference type="EMBL" id="LRPO01000034">
    <property type="protein sequence ID" value="KWZ81112.1"/>
    <property type="molecule type" value="Genomic_DNA"/>
</dbReference>
<organism evidence="3 4">
    <name type="scientific">Bifidobacterium bifidum</name>
    <dbReference type="NCBI Taxonomy" id="1681"/>
    <lineage>
        <taxon>Bacteria</taxon>
        <taxon>Bacillati</taxon>
        <taxon>Actinomycetota</taxon>
        <taxon>Actinomycetes</taxon>
        <taxon>Bifidobacteriales</taxon>
        <taxon>Bifidobacteriaceae</taxon>
        <taxon>Bifidobacterium</taxon>
    </lineage>
</organism>
<keyword evidence="2" id="KW-0472">Membrane</keyword>
<dbReference type="Proteomes" id="UP000070092">
    <property type="component" value="Unassembled WGS sequence"/>
</dbReference>
<evidence type="ECO:0000256" key="2">
    <source>
        <dbReference type="SAM" id="Phobius"/>
    </source>
</evidence>
<gene>
    <name evidence="3" type="ORF">HMPREF3196_01257</name>
</gene>
<evidence type="ECO:0000256" key="1">
    <source>
        <dbReference type="SAM" id="MobiDB-lite"/>
    </source>
</evidence>
<dbReference type="AlphaFoldDB" id="A0A133KNL6"/>
<evidence type="ECO:0000313" key="4">
    <source>
        <dbReference type="Proteomes" id="UP000070092"/>
    </source>
</evidence>
<keyword evidence="2" id="KW-1133">Transmembrane helix</keyword>
<feature type="transmembrane region" description="Helical" evidence="2">
    <location>
        <begin position="134"/>
        <end position="158"/>
    </location>
</feature>
<evidence type="ECO:0000313" key="3">
    <source>
        <dbReference type="EMBL" id="KWZ81112.1"/>
    </source>
</evidence>